<dbReference type="EMBL" id="JAUZMZ010000196">
    <property type="protein sequence ID" value="MEE2034863.1"/>
    <property type="molecule type" value="Genomic_DNA"/>
</dbReference>
<keyword evidence="3" id="KW-1185">Reference proteome</keyword>
<protein>
    <submittedName>
        <fullName evidence="2">DJ-1/PfpI family protein</fullName>
    </submittedName>
</protein>
<accession>A0ABU7JXW6</accession>
<proteinExistence type="predicted"/>
<evidence type="ECO:0000313" key="2">
    <source>
        <dbReference type="EMBL" id="MEE2034863.1"/>
    </source>
</evidence>
<name>A0ABU7JXW6_9NOCA</name>
<dbReference type="Pfam" id="PF01965">
    <property type="entry name" value="DJ-1_PfpI"/>
    <property type="match status" value="1"/>
</dbReference>
<feature type="domain" description="DJ-1/PfpI" evidence="1">
    <location>
        <begin position="9"/>
        <end position="176"/>
    </location>
</feature>
<evidence type="ECO:0000259" key="1">
    <source>
        <dbReference type="Pfam" id="PF01965"/>
    </source>
</evidence>
<comment type="caution">
    <text evidence="2">The sequence shown here is derived from an EMBL/GenBank/DDBJ whole genome shotgun (WGS) entry which is preliminary data.</text>
</comment>
<dbReference type="InterPro" id="IPR002818">
    <property type="entry name" value="DJ-1/PfpI"/>
</dbReference>
<dbReference type="Gene3D" id="3.40.50.880">
    <property type="match status" value="1"/>
</dbReference>
<dbReference type="Proteomes" id="UP001331936">
    <property type="component" value="Unassembled WGS sequence"/>
</dbReference>
<dbReference type="SUPFAM" id="SSF52317">
    <property type="entry name" value="Class I glutamine amidotransferase-like"/>
    <property type="match status" value="1"/>
</dbReference>
<gene>
    <name evidence="2" type="ORF">Q8814_22585</name>
</gene>
<sequence length="209" mass="22565">MDGNVIDTVHVAVYDTFADWEIGHAIAHINKPLWHREPGRFAVATVGATRDPITTMGGLRVVPDLTLDEATPHDSAMLVLAGNDIWATEQFAPFAEKARVFLDVGVPVAAICGATGGLALAGLLDERAHTSNAAEFLDSVGYAGAHLYRDEPVVTDRDLITASAVAPAEFARAVLERLEIFEPSVLESWYKLYGRRDPAGFHELMSVQG</sequence>
<evidence type="ECO:0000313" key="3">
    <source>
        <dbReference type="Proteomes" id="UP001331936"/>
    </source>
</evidence>
<organism evidence="2 3">
    <name type="scientific">Rhodococcus chondri</name>
    <dbReference type="NCBI Taxonomy" id="3065941"/>
    <lineage>
        <taxon>Bacteria</taxon>
        <taxon>Bacillati</taxon>
        <taxon>Actinomycetota</taxon>
        <taxon>Actinomycetes</taxon>
        <taxon>Mycobacteriales</taxon>
        <taxon>Nocardiaceae</taxon>
        <taxon>Rhodococcus</taxon>
    </lineage>
</organism>
<dbReference type="RefSeq" id="WP_330154215.1">
    <property type="nucleotide sequence ID" value="NZ_JAUZMZ010000196.1"/>
</dbReference>
<dbReference type="InterPro" id="IPR029062">
    <property type="entry name" value="Class_I_gatase-like"/>
</dbReference>
<reference evidence="2 3" key="1">
    <citation type="submission" date="2023-08" db="EMBL/GenBank/DDBJ databases">
        <authorList>
            <person name="Girao M."/>
            <person name="Carvalho M.F."/>
        </authorList>
    </citation>
    <scope>NUCLEOTIDE SEQUENCE [LARGE SCALE GENOMIC DNA]</scope>
    <source>
        <strain evidence="2 3">CC-R104</strain>
    </source>
</reference>